<feature type="transmembrane region" description="Helical" evidence="1">
    <location>
        <begin position="6"/>
        <end position="24"/>
    </location>
</feature>
<sequence>MSPVTYAFAVASSVFTLALVVWLLRRGRLRERHAIWWLIASSLALIVSIFPATLAWATSLLGFSIGSNLVYFTSIAILVLVCIQHSSELTRVEAQVRTLAEEVALLRLAVSEPDDPSRSDRG</sequence>
<gene>
    <name evidence="2" type="ORF">CLV46_0772</name>
</gene>
<dbReference type="InterPro" id="IPR019277">
    <property type="entry name" value="DUF2304"/>
</dbReference>
<comment type="caution">
    <text evidence="2">The sequence shown here is derived from an EMBL/GenBank/DDBJ whole genome shotgun (WGS) entry which is preliminary data.</text>
</comment>
<keyword evidence="3" id="KW-1185">Reference proteome</keyword>
<feature type="transmembrane region" description="Helical" evidence="1">
    <location>
        <begin position="36"/>
        <end position="57"/>
    </location>
</feature>
<dbReference type="Pfam" id="PF10066">
    <property type="entry name" value="DUF2304"/>
    <property type="match status" value="1"/>
</dbReference>
<organism evidence="2 3">
    <name type="scientific">Diaminobutyricimonas aerilata</name>
    <dbReference type="NCBI Taxonomy" id="1162967"/>
    <lineage>
        <taxon>Bacteria</taxon>
        <taxon>Bacillati</taxon>
        <taxon>Actinomycetota</taxon>
        <taxon>Actinomycetes</taxon>
        <taxon>Micrococcales</taxon>
        <taxon>Microbacteriaceae</taxon>
        <taxon>Diaminobutyricimonas</taxon>
    </lineage>
</organism>
<dbReference type="Proteomes" id="UP000228758">
    <property type="component" value="Unassembled WGS sequence"/>
</dbReference>
<reference evidence="2 3" key="1">
    <citation type="submission" date="2017-11" db="EMBL/GenBank/DDBJ databases">
        <title>Genomic Encyclopedia of Archaeal and Bacterial Type Strains, Phase II (KMG-II): From Individual Species to Whole Genera.</title>
        <authorList>
            <person name="Goeker M."/>
        </authorList>
    </citation>
    <scope>NUCLEOTIDE SEQUENCE [LARGE SCALE GENOMIC DNA]</scope>
    <source>
        <strain evidence="2 3">DSM 27393</strain>
    </source>
</reference>
<evidence type="ECO:0008006" key="4">
    <source>
        <dbReference type="Google" id="ProtNLM"/>
    </source>
</evidence>
<protein>
    <recommendedName>
        <fullName evidence="4">DUF2304 domain-containing protein</fullName>
    </recommendedName>
</protein>
<evidence type="ECO:0000313" key="2">
    <source>
        <dbReference type="EMBL" id="PJJ71230.1"/>
    </source>
</evidence>
<evidence type="ECO:0000313" key="3">
    <source>
        <dbReference type="Proteomes" id="UP000228758"/>
    </source>
</evidence>
<keyword evidence="1" id="KW-0472">Membrane</keyword>
<keyword evidence="1" id="KW-0812">Transmembrane</keyword>
<name>A0A2M9CH85_9MICO</name>
<feature type="transmembrane region" description="Helical" evidence="1">
    <location>
        <begin position="63"/>
        <end position="83"/>
    </location>
</feature>
<dbReference type="RefSeq" id="WP_100363552.1">
    <property type="nucleotide sequence ID" value="NZ_PGFF01000001.1"/>
</dbReference>
<proteinExistence type="predicted"/>
<keyword evidence="1" id="KW-1133">Transmembrane helix</keyword>
<dbReference type="EMBL" id="PGFF01000001">
    <property type="protein sequence ID" value="PJJ71230.1"/>
    <property type="molecule type" value="Genomic_DNA"/>
</dbReference>
<dbReference type="OrthoDB" id="3577584at2"/>
<evidence type="ECO:0000256" key="1">
    <source>
        <dbReference type="SAM" id="Phobius"/>
    </source>
</evidence>
<accession>A0A2M9CH85</accession>
<dbReference type="AlphaFoldDB" id="A0A2M9CH85"/>